<dbReference type="EMBL" id="JAHUTI010034133">
    <property type="protein sequence ID" value="MED6243513.1"/>
    <property type="molecule type" value="Genomic_DNA"/>
</dbReference>
<feature type="domain" description="Dynein heavy chain C-terminal" evidence="1">
    <location>
        <begin position="3"/>
        <end position="80"/>
    </location>
</feature>
<keyword evidence="3" id="KW-1185">Reference proteome</keyword>
<evidence type="ECO:0000313" key="3">
    <source>
        <dbReference type="Proteomes" id="UP001345963"/>
    </source>
</evidence>
<proteinExistence type="predicted"/>
<evidence type="ECO:0000259" key="1">
    <source>
        <dbReference type="Pfam" id="PF18199"/>
    </source>
</evidence>
<dbReference type="InterPro" id="IPR041228">
    <property type="entry name" value="Dynein_C"/>
</dbReference>
<dbReference type="Pfam" id="PF18199">
    <property type="entry name" value="Dynein_C"/>
    <property type="match status" value="1"/>
</dbReference>
<protein>
    <submittedName>
        <fullName evidence="2">Dynein heavy chain 5, axonemal</fullName>
    </submittedName>
</protein>
<dbReference type="Gene3D" id="3.10.490.20">
    <property type="match status" value="1"/>
</dbReference>
<name>A0ABU7AZI4_9TELE</name>
<dbReference type="InterPro" id="IPR043160">
    <property type="entry name" value="Dynein_C_barrel"/>
</dbReference>
<dbReference type="Proteomes" id="UP001345963">
    <property type="component" value="Unassembled WGS sequence"/>
</dbReference>
<evidence type="ECO:0000313" key="2">
    <source>
        <dbReference type="EMBL" id="MED6243513.1"/>
    </source>
</evidence>
<dbReference type="PANTHER" id="PTHR46961">
    <property type="entry name" value="DYNEIN HEAVY CHAIN 1, AXONEMAL-LIKE PROTEIN"/>
    <property type="match status" value="1"/>
</dbReference>
<comment type="caution">
    <text evidence="2">The sequence shown here is derived from an EMBL/GenBank/DDBJ whole genome shotgun (WGS) entry which is preliminary data.</text>
</comment>
<sequence length="131" mass="15198">MCSQEITRANKGWALDRMVLCNEVTRWMKDDISQPPAEGVYVYGLYLEGAGWDRRSCKLVDSKPKVLFEMMPVIRMYAENNVLCKHQLLDSTPFFQMLSVFPTWLVENCRGLLIAFFFPVCQKGQILETHI</sequence>
<reference evidence="2 3" key="1">
    <citation type="submission" date="2021-07" db="EMBL/GenBank/DDBJ databases">
        <authorList>
            <person name="Palmer J.M."/>
        </authorList>
    </citation>
    <scope>NUCLEOTIDE SEQUENCE [LARGE SCALE GENOMIC DNA]</scope>
    <source>
        <strain evidence="2 3">AT_MEX2019</strain>
        <tissue evidence="2">Muscle</tissue>
    </source>
</reference>
<accession>A0ABU7AZI4</accession>
<dbReference type="InterPro" id="IPR026983">
    <property type="entry name" value="DHC"/>
</dbReference>
<dbReference type="PANTHER" id="PTHR46961:SF18">
    <property type="entry name" value="DYNEIN AXONEMAL HEAVY CHAIN 5"/>
    <property type="match status" value="1"/>
</dbReference>
<gene>
    <name evidence="2" type="primary">DNAH5_5</name>
    <name evidence="2" type="ORF">ATANTOWER_021540</name>
</gene>
<organism evidence="2 3">
    <name type="scientific">Ataeniobius toweri</name>
    <dbReference type="NCBI Taxonomy" id="208326"/>
    <lineage>
        <taxon>Eukaryota</taxon>
        <taxon>Metazoa</taxon>
        <taxon>Chordata</taxon>
        <taxon>Craniata</taxon>
        <taxon>Vertebrata</taxon>
        <taxon>Euteleostomi</taxon>
        <taxon>Actinopterygii</taxon>
        <taxon>Neopterygii</taxon>
        <taxon>Teleostei</taxon>
        <taxon>Neoteleostei</taxon>
        <taxon>Acanthomorphata</taxon>
        <taxon>Ovalentaria</taxon>
        <taxon>Atherinomorphae</taxon>
        <taxon>Cyprinodontiformes</taxon>
        <taxon>Goodeidae</taxon>
        <taxon>Ataeniobius</taxon>
    </lineage>
</organism>